<feature type="binding site" evidence="5">
    <location>
        <position position="133"/>
    </location>
    <ligand>
        <name>FMN</name>
        <dbReference type="ChEBI" id="CHEBI:58210"/>
    </ligand>
</feature>
<accession>A0A316ZIC1</accession>
<feature type="binding site" evidence="5">
    <location>
        <begin position="104"/>
        <end position="106"/>
    </location>
    <ligand>
        <name>FMN</name>
        <dbReference type="ChEBI" id="CHEBI:58210"/>
    </ligand>
</feature>
<evidence type="ECO:0000256" key="5">
    <source>
        <dbReference type="PIRSR" id="PIRSR000138-2"/>
    </source>
</evidence>
<evidence type="ECO:0000256" key="2">
    <source>
        <dbReference type="ARBA" id="ARBA00023002"/>
    </source>
</evidence>
<dbReference type="InterPro" id="IPR013785">
    <property type="entry name" value="Aldolase_TIM"/>
</dbReference>
<dbReference type="PANTHER" id="PTHR10578:SF75">
    <property type="entry name" value="L-LACTATE DEHYDROGENASE (AFU_ORTHOLOGUE AFUA_4G07050)"/>
    <property type="match status" value="1"/>
</dbReference>
<evidence type="ECO:0000256" key="3">
    <source>
        <dbReference type="ARBA" id="ARBA00024042"/>
    </source>
</evidence>
<dbReference type="SUPFAM" id="SSF51395">
    <property type="entry name" value="FMN-linked oxidoreductases"/>
    <property type="match status" value="1"/>
</dbReference>
<dbReference type="InterPro" id="IPR000262">
    <property type="entry name" value="FMN-dep_DH"/>
</dbReference>
<feature type="binding site" evidence="5">
    <location>
        <position position="317"/>
    </location>
    <ligand>
        <name>glyoxylate</name>
        <dbReference type="ChEBI" id="CHEBI:36655"/>
    </ligand>
</feature>
<protein>
    <submittedName>
        <fullName evidence="7">FMN-dependent alpha-hydroxy acid dehydrogenase</fullName>
    </submittedName>
</protein>
<reference evidence="7 8" key="1">
    <citation type="journal article" date="2018" name="Mol. Biol. Evol.">
        <title>Broad Genomic Sampling Reveals a Smut Pathogenic Ancestry of the Fungal Clade Ustilaginomycotina.</title>
        <authorList>
            <person name="Kijpornyongpan T."/>
            <person name="Mondo S.J."/>
            <person name="Barry K."/>
            <person name="Sandor L."/>
            <person name="Lee J."/>
            <person name="Lipzen A."/>
            <person name="Pangilinan J."/>
            <person name="LaButti K."/>
            <person name="Hainaut M."/>
            <person name="Henrissat B."/>
            <person name="Grigoriev I.V."/>
            <person name="Spatafora J.W."/>
            <person name="Aime M.C."/>
        </authorList>
    </citation>
    <scope>NUCLEOTIDE SEQUENCE [LARGE SCALE GENOMIC DNA]</scope>
    <source>
        <strain evidence="7 8">MCA 4186</strain>
    </source>
</reference>
<feature type="binding site" evidence="5">
    <location>
        <position position="312"/>
    </location>
    <ligand>
        <name>FMN</name>
        <dbReference type="ChEBI" id="CHEBI:58210"/>
    </ligand>
</feature>
<dbReference type="InterPro" id="IPR012133">
    <property type="entry name" value="Alpha-hydoxy_acid_DH_FMN"/>
</dbReference>
<dbReference type="OrthoDB" id="25826at2759"/>
<proteinExistence type="inferred from homology"/>
<organism evidence="7 8">
    <name type="scientific">Tilletiopsis washingtonensis</name>
    <dbReference type="NCBI Taxonomy" id="58919"/>
    <lineage>
        <taxon>Eukaryota</taxon>
        <taxon>Fungi</taxon>
        <taxon>Dikarya</taxon>
        <taxon>Basidiomycota</taxon>
        <taxon>Ustilaginomycotina</taxon>
        <taxon>Exobasidiomycetes</taxon>
        <taxon>Entylomatales</taxon>
        <taxon>Entylomatales incertae sedis</taxon>
        <taxon>Tilletiopsis</taxon>
    </lineage>
</organism>
<feature type="binding site" evidence="5">
    <location>
        <position position="199"/>
    </location>
    <ligand>
        <name>FMN</name>
        <dbReference type="ChEBI" id="CHEBI:58210"/>
    </ligand>
</feature>
<feature type="binding site" evidence="5">
    <location>
        <position position="290"/>
    </location>
    <ligand>
        <name>FMN</name>
        <dbReference type="ChEBI" id="CHEBI:58210"/>
    </ligand>
</feature>
<dbReference type="PIRSF" id="PIRSF000138">
    <property type="entry name" value="Al-hdrx_acd_dh"/>
    <property type="match status" value="1"/>
</dbReference>
<feature type="binding site" evidence="5">
    <location>
        <begin position="345"/>
        <end position="349"/>
    </location>
    <ligand>
        <name>FMN</name>
        <dbReference type="ChEBI" id="CHEBI:58210"/>
    </ligand>
</feature>
<feature type="domain" description="FMN hydroxy acid dehydrogenase" evidence="6">
    <location>
        <begin position="25"/>
        <end position="419"/>
    </location>
</feature>
<dbReference type="Proteomes" id="UP000245946">
    <property type="component" value="Unassembled WGS sequence"/>
</dbReference>
<evidence type="ECO:0000256" key="1">
    <source>
        <dbReference type="ARBA" id="ARBA00001917"/>
    </source>
</evidence>
<evidence type="ECO:0000259" key="6">
    <source>
        <dbReference type="PROSITE" id="PS51349"/>
    </source>
</evidence>
<dbReference type="InterPro" id="IPR037396">
    <property type="entry name" value="FMN_HAD"/>
</dbReference>
<dbReference type="GeneID" id="37272468"/>
<dbReference type="RefSeq" id="XP_025601097.1">
    <property type="nucleotide sequence ID" value="XM_025744924.1"/>
</dbReference>
<comment type="similarity">
    <text evidence="3">Belongs to the FMN-dependent alpha-hydroxy acid dehydrogenase family.</text>
</comment>
<dbReference type="GO" id="GO:0016491">
    <property type="term" value="F:oxidoreductase activity"/>
    <property type="evidence" value="ECO:0007669"/>
    <property type="project" value="UniProtKB-KW"/>
</dbReference>
<feature type="binding site" evidence="5">
    <location>
        <position position="314"/>
    </location>
    <ligand>
        <name>glyoxylate</name>
        <dbReference type="ChEBI" id="CHEBI:36655"/>
    </ligand>
</feature>
<evidence type="ECO:0000313" key="8">
    <source>
        <dbReference type="Proteomes" id="UP000245946"/>
    </source>
</evidence>
<feature type="binding site" evidence="5">
    <location>
        <position position="208"/>
    </location>
    <ligand>
        <name>glyoxylate</name>
        <dbReference type="ChEBI" id="CHEBI:36655"/>
    </ligand>
</feature>
<comment type="cofactor">
    <cofactor evidence="1">
        <name>FMN</name>
        <dbReference type="ChEBI" id="CHEBI:58210"/>
    </cofactor>
</comment>
<dbReference type="GO" id="GO:0010181">
    <property type="term" value="F:FMN binding"/>
    <property type="evidence" value="ECO:0007669"/>
    <property type="project" value="InterPro"/>
</dbReference>
<keyword evidence="2" id="KW-0560">Oxidoreductase</keyword>
<feature type="binding site" evidence="5">
    <location>
        <begin position="368"/>
        <end position="369"/>
    </location>
    <ligand>
        <name>FMN</name>
        <dbReference type="ChEBI" id="CHEBI:58210"/>
    </ligand>
</feature>
<keyword evidence="5" id="KW-0288">FMN</keyword>
<dbReference type="PROSITE" id="PS51349">
    <property type="entry name" value="FMN_HYDROXY_ACID_DH_2"/>
    <property type="match status" value="1"/>
</dbReference>
<sequence>MDPTNLPKRTTPHWSLYQRQAFDTGGALFSSHPDEVEALAHERLSAGGWSYASCNAGLGDTHRANRQAFQHWRIVPRMMVDTNERDTTTEVYGKRLAAPLAFSPVGINKIYHPEGELPVARVAGELGLPYSLSTAGSCSIEDAAAHNDQGAQLGKEQDRGSVDSKGLRYFQLYLPHDDELATSLLQRAADSGYDACIFTVDTWQLGWRHEDIRLGNYGFYKGIGTELGASDPVFRRKLDEWGLDPVKDTKEVGRKWIDSVWHGKAFDWSKLPWVIAEWKRVSGGKPFLLKGVQSVADALRAKEAGCDGAVVSNHAGRQVDGAVGSLDVLPEIREAVGADWTLMFDSGVRSGADIFKAIALGADLVMIGRMWIYGLSIKGEEGVRHVLRSLLAEFDILMNVAGFRSIKEIDRSALRYVGPAGAHL</sequence>
<name>A0A316ZIC1_9BASI</name>
<evidence type="ECO:0000313" key="7">
    <source>
        <dbReference type="EMBL" id="PWO00819.1"/>
    </source>
</evidence>
<dbReference type="STRING" id="58919.A0A316ZIC1"/>
<dbReference type="AlphaFoldDB" id="A0A316ZIC1"/>
<feature type="binding site" evidence="5">
    <location>
        <position position="173"/>
    </location>
    <ligand>
        <name>glyoxylate</name>
        <dbReference type="ChEBI" id="CHEBI:36655"/>
    </ligand>
</feature>
<evidence type="ECO:0000256" key="4">
    <source>
        <dbReference type="PIRSR" id="PIRSR000138-1"/>
    </source>
</evidence>
<keyword evidence="5" id="KW-0285">Flavoprotein</keyword>
<dbReference type="Gene3D" id="3.20.20.70">
    <property type="entry name" value="Aldolase class I"/>
    <property type="match status" value="1"/>
</dbReference>
<dbReference type="Pfam" id="PF01070">
    <property type="entry name" value="FMN_dh"/>
    <property type="match status" value="1"/>
</dbReference>
<dbReference type="PANTHER" id="PTHR10578">
    <property type="entry name" value="S -2-HYDROXY-ACID OXIDASE-RELATED"/>
    <property type="match status" value="1"/>
</dbReference>
<keyword evidence="8" id="KW-1185">Reference proteome</keyword>
<feature type="binding site" evidence="5">
    <location>
        <position position="51"/>
    </location>
    <ligand>
        <name>glyoxylate</name>
        <dbReference type="ChEBI" id="CHEBI:36655"/>
    </ligand>
</feature>
<dbReference type="EMBL" id="KZ819284">
    <property type="protein sequence ID" value="PWO00819.1"/>
    <property type="molecule type" value="Genomic_DNA"/>
</dbReference>
<feature type="binding site" evidence="5">
    <location>
        <position position="171"/>
    </location>
    <ligand>
        <name>FMN</name>
        <dbReference type="ChEBI" id="CHEBI:58210"/>
    </ligand>
</feature>
<feature type="active site" description="Proton acceptor" evidence="4">
    <location>
        <position position="314"/>
    </location>
</feature>
<gene>
    <name evidence="7" type="ORF">FA09DRAFT_358178</name>
</gene>